<dbReference type="Proteomes" id="UP001607303">
    <property type="component" value="Unassembled WGS sequence"/>
</dbReference>
<keyword evidence="2" id="KW-1185">Reference proteome</keyword>
<evidence type="ECO:0000313" key="1">
    <source>
        <dbReference type="EMBL" id="KAL2728288.1"/>
    </source>
</evidence>
<gene>
    <name evidence="1" type="ORF">V1477_017564</name>
</gene>
<sequence length="64" mass="6681">MSIRMKDSSGKKNCLSDVNGIAESKEILAIYPVDARSSGPAPVKQSLAVGSSHEWLTCAVDCAG</sequence>
<organism evidence="1 2">
    <name type="scientific">Vespula maculifrons</name>
    <name type="common">Eastern yellow jacket</name>
    <name type="synonym">Wasp</name>
    <dbReference type="NCBI Taxonomy" id="7453"/>
    <lineage>
        <taxon>Eukaryota</taxon>
        <taxon>Metazoa</taxon>
        <taxon>Ecdysozoa</taxon>
        <taxon>Arthropoda</taxon>
        <taxon>Hexapoda</taxon>
        <taxon>Insecta</taxon>
        <taxon>Pterygota</taxon>
        <taxon>Neoptera</taxon>
        <taxon>Endopterygota</taxon>
        <taxon>Hymenoptera</taxon>
        <taxon>Apocrita</taxon>
        <taxon>Aculeata</taxon>
        <taxon>Vespoidea</taxon>
        <taxon>Vespidae</taxon>
        <taxon>Vespinae</taxon>
        <taxon>Vespula</taxon>
    </lineage>
</organism>
<evidence type="ECO:0000313" key="2">
    <source>
        <dbReference type="Proteomes" id="UP001607303"/>
    </source>
</evidence>
<accession>A0ABD2B6F0</accession>
<comment type="caution">
    <text evidence="1">The sequence shown here is derived from an EMBL/GenBank/DDBJ whole genome shotgun (WGS) entry which is preliminary data.</text>
</comment>
<dbReference type="EMBL" id="JAYRBN010000100">
    <property type="protein sequence ID" value="KAL2728288.1"/>
    <property type="molecule type" value="Genomic_DNA"/>
</dbReference>
<proteinExistence type="predicted"/>
<reference evidence="1 2" key="1">
    <citation type="journal article" date="2024" name="Ann. Entomol. Soc. Am.">
        <title>Genomic analyses of the southern and eastern yellowjacket wasps (Hymenoptera: Vespidae) reveal evolutionary signatures of social life.</title>
        <authorList>
            <person name="Catto M.A."/>
            <person name="Caine P.B."/>
            <person name="Orr S.E."/>
            <person name="Hunt B.G."/>
            <person name="Goodisman M.A.D."/>
        </authorList>
    </citation>
    <scope>NUCLEOTIDE SEQUENCE [LARGE SCALE GENOMIC DNA]</scope>
    <source>
        <strain evidence="1">232</strain>
        <tissue evidence="1">Head and thorax</tissue>
    </source>
</reference>
<dbReference type="AlphaFoldDB" id="A0ABD2B6F0"/>
<name>A0ABD2B6F0_VESMC</name>
<protein>
    <submittedName>
        <fullName evidence="1">Uncharacterized protein</fullName>
    </submittedName>
</protein>